<name>A0A420J3M2_9PEZI</name>
<proteinExistence type="predicted"/>
<dbReference type="Proteomes" id="UP000285326">
    <property type="component" value="Unassembled WGS sequence"/>
</dbReference>
<dbReference type="AlphaFoldDB" id="A0A420J3M2"/>
<accession>A0A420J3M2</accession>
<organism evidence="1 2">
    <name type="scientific">Golovinomyces cichoracearum</name>
    <dbReference type="NCBI Taxonomy" id="62708"/>
    <lineage>
        <taxon>Eukaryota</taxon>
        <taxon>Fungi</taxon>
        <taxon>Dikarya</taxon>
        <taxon>Ascomycota</taxon>
        <taxon>Pezizomycotina</taxon>
        <taxon>Leotiomycetes</taxon>
        <taxon>Erysiphales</taxon>
        <taxon>Erysiphaceae</taxon>
        <taxon>Golovinomyces</taxon>
    </lineage>
</organism>
<reference evidence="1 2" key="1">
    <citation type="journal article" date="2018" name="BMC Genomics">
        <title>Comparative genome analyses reveal sequence features reflecting distinct modes of host-adaptation between dicot and monocot powdery mildew.</title>
        <authorList>
            <person name="Wu Y."/>
            <person name="Ma X."/>
            <person name="Pan Z."/>
            <person name="Kale S.D."/>
            <person name="Song Y."/>
            <person name="King H."/>
            <person name="Zhang Q."/>
            <person name="Presley C."/>
            <person name="Deng X."/>
            <person name="Wei C.I."/>
            <person name="Xiao S."/>
        </authorList>
    </citation>
    <scope>NUCLEOTIDE SEQUENCE [LARGE SCALE GENOMIC DNA]</scope>
    <source>
        <strain evidence="1">UMSG1</strain>
    </source>
</reference>
<comment type="caution">
    <text evidence="1">The sequence shown here is derived from an EMBL/GenBank/DDBJ whole genome shotgun (WGS) entry which is preliminary data.</text>
</comment>
<protein>
    <submittedName>
        <fullName evidence="1">Uncharacterized protein</fullName>
    </submittedName>
</protein>
<gene>
    <name evidence="1" type="ORF">GcM1_183011</name>
</gene>
<evidence type="ECO:0000313" key="2">
    <source>
        <dbReference type="Proteomes" id="UP000285326"/>
    </source>
</evidence>
<evidence type="ECO:0000313" key="1">
    <source>
        <dbReference type="EMBL" id="RKF81355.1"/>
    </source>
</evidence>
<sequence length="110" mass="12642">MDHQEKELLEIIEGTTVAYRKKGPQVLLLEDWNKEAVLNEDSSSAAITPHATAFVADWDSIPEVYSPSAIYDELMYYFGHWSRAMFEKSQVRTNKLLVKHLKEAASRKID</sequence>
<dbReference type="EMBL" id="MCBS01018377">
    <property type="protein sequence ID" value="RKF81355.1"/>
    <property type="molecule type" value="Genomic_DNA"/>
</dbReference>